<reference evidence="1 2" key="1">
    <citation type="submission" date="2019-04" db="EMBL/GenBank/DDBJ databases">
        <title>Friends and foes A comparative genomics studyof 23 Aspergillus species from section Flavi.</title>
        <authorList>
            <consortium name="DOE Joint Genome Institute"/>
            <person name="Kjaerbolling I."/>
            <person name="Vesth T."/>
            <person name="Frisvad J.C."/>
            <person name="Nybo J.L."/>
            <person name="Theobald S."/>
            <person name="Kildgaard S."/>
            <person name="Isbrandt T."/>
            <person name="Kuo A."/>
            <person name="Sato A."/>
            <person name="Lyhne E.K."/>
            <person name="Kogle M.E."/>
            <person name="Wiebenga A."/>
            <person name="Kun R.S."/>
            <person name="Lubbers R.J."/>
            <person name="Makela M.R."/>
            <person name="Barry K."/>
            <person name="Chovatia M."/>
            <person name="Clum A."/>
            <person name="Daum C."/>
            <person name="Haridas S."/>
            <person name="He G."/>
            <person name="LaButti K."/>
            <person name="Lipzen A."/>
            <person name="Mondo S."/>
            <person name="Riley R."/>
            <person name="Salamov A."/>
            <person name="Simmons B.A."/>
            <person name="Magnuson J.K."/>
            <person name="Henrissat B."/>
            <person name="Mortensen U.H."/>
            <person name="Larsen T.O."/>
            <person name="Devries R.P."/>
            <person name="Grigoriev I.V."/>
            <person name="Machida M."/>
            <person name="Baker S.E."/>
            <person name="Andersen M.R."/>
        </authorList>
    </citation>
    <scope>NUCLEOTIDE SEQUENCE [LARGE SCALE GENOMIC DNA]</scope>
    <source>
        <strain evidence="1 2">CBS 763.97</strain>
    </source>
</reference>
<dbReference type="AlphaFoldDB" id="A0A5N7ACM1"/>
<organism evidence="1 2">
    <name type="scientific">Aspergillus caelatus</name>
    <dbReference type="NCBI Taxonomy" id="61420"/>
    <lineage>
        <taxon>Eukaryota</taxon>
        <taxon>Fungi</taxon>
        <taxon>Dikarya</taxon>
        <taxon>Ascomycota</taxon>
        <taxon>Pezizomycotina</taxon>
        <taxon>Eurotiomycetes</taxon>
        <taxon>Eurotiomycetidae</taxon>
        <taxon>Eurotiales</taxon>
        <taxon>Aspergillaceae</taxon>
        <taxon>Aspergillus</taxon>
        <taxon>Aspergillus subgen. Circumdati</taxon>
    </lineage>
</organism>
<name>A0A5N7ACM1_9EURO</name>
<proteinExistence type="predicted"/>
<dbReference type="Proteomes" id="UP000326268">
    <property type="component" value="Unassembled WGS sequence"/>
</dbReference>
<dbReference type="GeneID" id="43650353"/>
<dbReference type="EMBL" id="ML737595">
    <property type="protein sequence ID" value="KAE8367621.1"/>
    <property type="molecule type" value="Genomic_DNA"/>
</dbReference>
<evidence type="ECO:0000313" key="1">
    <source>
        <dbReference type="EMBL" id="KAE8367621.1"/>
    </source>
</evidence>
<dbReference type="RefSeq" id="XP_031930702.1">
    <property type="nucleotide sequence ID" value="XM_032065907.1"/>
</dbReference>
<gene>
    <name evidence="1" type="ORF">BDV27DRAFT_123604</name>
</gene>
<protein>
    <submittedName>
        <fullName evidence="1">Uncharacterized protein</fullName>
    </submittedName>
</protein>
<sequence>MPLGRYPFAYTLGIPMGRFHFETRLMAGIFRGRGRTFTTLVLLRWICRSGQLGSCR</sequence>
<evidence type="ECO:0000313" key="2">
    <source>
        <dbReference type="Proteomes" id="UP000326268"/>
    </source>
</evidence>
<keyword evidence="2" id="KW-1185">Reference proteome</keyword>
<accession>A0A5N7ACM1</accession>